<keyword evidence="2" id="KW-1185">Reference proteome</keyword>
<dbReference type="EMBL" id="FXWJ01000001">
    <property type="protein sequence ID" value="SMQ60181.1"/>
    <property type="molecule type" value="Genomic_DNA"/>
</dbReference>
<dbReference type="RefSeq" id="WP_086472633.1">
    <property type="nucleotide sequence ID" value="NZ_FXWJ01000001.1"/>
</dbReference>
<dbReference type="Pfam" id="PF08843">
    <property type="entry name" value="AbiEii"/>
    <property type="match status" value="1"/>
</dbReference>
<dbReference type="Gene3D" id="3.10.450.620">
    <property type="entry name" value="JHP933, nucleotidyltransferase-like core domain"/>
    <property type="match status" value="1"/>
</dbReference>
<dbReference type="InterPro" id="IPR014942">
    <property type="entry name" value="AbiEii"/>
</dbReference>
<dbReference type="GO" id="GO:0016740">
    <property type="term" value="F:transferase activity"/>
    <property type="evidence" value="ECO:0007669"/>
    <property type="project" value="UniProtKB-KW"/>
</dbReference>
<sequence>MAAERTPTPGVLSAAERRRIEDQFGVETAQVVRDHLISHVLAALSETVADEVIFFGGTALARTHLPFLRLSEDIDLIAVGSRAQVGRRIEQAVRGSLQRTFGEVQFLPGFGATRGSEPVVLSVDASSIQVQLLDQVGYPKWPTERLELVQRYSDAPPAWLTVPTRSAFVAAKVSAWADRRAPRDLYDLWALQAHGAFDVEAARLFATIGPGGRPNARTFDAAPDGVEWQRALAHQGRIDVDPETALTTVRDAWSRLS</sequence>
<dbReference type="Proteomes" id="UP000194464">
    <property type="component" value="Unassembled WGS sequence"/>
</dbReference>
<gene>
    <name evidence="1" type="ORF">SAMN06295909_0409</name>
</gene>
<proteinExistence type="predicted"/>
<evidence type="ECO:0000313" key="2">
    <source>
        <dbReference type="Proteomes" id="UP000194464"/>
    </source>
</evidence>
<accession>A0ABY1R7Z5</accession>
<reference evidence="1 2" key="1">
    <citation type="submission" date="2017-04" db="EMBL/GenBank/DDBJ databases">
        <authorList>
            <person name="Varghese N."/>
            <person name="Submissions S."/>
        </authorList>
    </citation>
    <scope>NUCLEOTIDE SEQUENCE [LARGE SCALE GENOMIC DNA]</scope>
    <source>
        <strain evidence="1 2">VKM Ac-1784</strain>
    </source>
</reference>
<comment type="caution">
    <text evidence="1">The sequence shown here is derived from an EMBL/GenBank/DDBJ whole genome shotgun (WGS) entry which is preliminary data.</text>
</comment>
<protein>
    <submittedName>
        <fullName evidence="1">Nucleotidyl transferase AbiEii toxin, Type IV TA system</fullName>
    </submittedName>
</protein>
<organism evidence="1 2">
    <name type="scientific">Plantibacter elymi</name>
    <name type="common">nom. nud.</name>
    <dbReference type="NCBI Taxonomy" id="199708"/>
    <lineage>
        <taxon>Bacteria</taxon>
        <taxon>Bacillati</taxon>
        <taxon>Actinomycetota</taxon>
        <taxon>Actinomycetes</taxon>
        <taxon>Micrococcales</taxon>
        <taxon>Microbacteriaceae</taxon>
        <taxon>Plantibacter</taxon>
    </lineage>
</organism>
<keyword evidence="1" id="KW-0808">Transferase</keyword>
<name>A0ABY1R7Z5_9MICO</name>
<evidence type="ECO:0000313" key="1">
    <source>
        <dbReference type="EMBL" id="SMQ60181.1"/>
    </source>
</evidence>